<feature type="signal peptide" evidence="6">
    <location>
        <begin position="1"/>
        <end position="17"/>
    </location>
</feature>
<dbReference type="InterPro" id="IPR006059">
    <property type="entry name" value="SBP"/>
</dbReference>
<dbReference type="GO" id="GO:0015846">
    <property type="term" value="P:polyamine transport"/>
    <property type="evidence" value="ECO:0007669"/>
    <property type="project" value="InterPro"/>
</dbReference>
<reference evidence="7 8" key="1">
    <citation type="submission" date="2020-08" db="EMBL/GenBank/DDBJ databases">
        <title>Genomic Encyclopedia of Type Strains, Phase IV (KMG-IV): sequencing the most valuable type-strain genomes for metagenomic binning, comparative biology and taxonomic classification.</title>
        <authorList>
            <person name="Goeker M."/>
        </authorList>
    </citation>
    <scope>NUCLEOTIDE SEQUENCE [LARGE SCALE GENOMIC DNA]</scope>
    <source>
        <strain evidence="7 8">DSM 12251</strain>
    </source>
</reference>
<keyword evidence="8" id="KW-1185">Reference proteome</keyword>
<dbReference type="PIRSF" id="PIRSF019574">
    <property type="entry name" value="Periplasmic_polyamine_BP"/>
    <property type="match status" value="1"/>
</dbReference>
<dbReference type="Proteomes" id="UP000534294">
    <property type="component" value="Unassembled WGS sequence"/>
</dbReference>
<dbReference type="Pfam" id="PF13416">
    <property type="entry name" value="SBP_bac_8"/>
    <property type="match status" value="1"/>
</dbReference>
<dbReference type="GO" id="GO:0042597">
    <property type="term" value="C:periplasmic space"/>
    <property type="evidence" value="ECO:0007669"/>
    <property type="project" value="UniProtKB-SubCell"/>
</dbReference>
<gene>
    <name evidence="7" type="ORF">HNQ64_002358</name>
</gene>
<evidence type="ECO:0000256" key="4">
    <source>
        <dbReference type="ARBA" id="ARBA00022764"/>
    </source>
</evidence>
<proteinExistence type="predicted"/>
<feature type="binding site" evidence="5">
    <location>
        <begin position="158"/>
        <end position="161"/>
    </location>
    <ligand>
        <name>spermidine</name>
        <dbReference type="ChEBI" id="CHEBI:57834"/>
    </ligand>
</feature>
<keyword evidence="2" id="KW-0813">Transport</keyword>
<comment type="caution">
    <text evidence="7">The sequence shown here is derived from an EMBL/GenBank/DDBJ whole genome shotgun (WGS) entry which is preliminary data.</text>
</comment>
<dbReference type="RefSeq" id="WP_184208603.1">
    <property type="nucleotide sequence ID" value="NZ_JACHIF010000004.1"/>
</dbReference>
<accession>A0A7W7YLF3</accession>
<dbReference type="InterPro" id="IPR001188">
    <property type="entry name" value="Sperm_putr-bd"/>
</dbReference>
<dbReference type="PRINTS" id="PR00909">
    <property type="entry name" value="SPERMDNBNDNG"/>
</dbReference>
<comment type="subcellular location">
    <subcellularLocation>
        <location evidence="1">Periplasm</location>
    </subcellularLocation>
</comment>
<evidence type="ECO:0000256" key="1">
    <source>
        <dbReference type="ARBA" id="ARBA00004418"/>
    </source>
</evidence>
<feature type="binding site" evidence="5">
    <location>
        <position position="76"/>
    </location>
    <ligand>
        <name>spermidine</name>
        <dbReference type="ChEBI" id="CHEBI:57834"/>
    </ligand>
</feature>
<evidence type="ECO:0000313" key="7">
    <source>
        <dbReference type="EMBL" id="MBB5038100.1"/>
    </source>
</evidence>
<evidence type="ECO:0000313" key="8">
    <source>
        <dbReference type="Proteomes" id="UP000534294"/>
    </source>
</evidence>
<dbReference type="EMBL" id="JACHIF010000004">
    <property type="protein sequence ID" value="MBB5038100.1"/>
    <property type="molecule type" value="Genomic_DNA"/>
</dbReference>
<dbReference type="Gene3D" id="3.40.190.10">
    <property type="entry name" value="Periplasmic binding protein-like II"/>
    <property type="match status" value="2"/>
</dbReference>
<evidence type="ECO:0000256" key="5">
    <source>
        <dbReference type="PIRSR" id="PIRSR019574-1"/>
    </source>
</evidence>
<dbReference type="SUPFAM" id="SSF53850">
    <property type="entry name" value="Periplasmic binding protein-like II"/>
    <property type="match status" value="1"/>
</dbReference>
<protein>
    <submittedName>
        <fullName evidence="7">Spermidine/putrescine transport system substrate-binding protein</fullName>
    </submittedName>
</protein>
<keyword evidence="4" id="KW-0574">Periplasm</keyword>
<keyword evidence="3 6" id="KW-0732">Signal</keyword>
<sequence>MKTLLFLLLGLAWPTVAAETLHVYTWADYVSPEVVEKFEEKHGCQVVVDTFDSNEAMFAKLKAGASGYDVIFPTSYMIQVMEAENMLLDLDRSLLPNIKHVDPSVLEKIHDHSMKRSVPYTVGYAILACRKDKLPADPDTWKVFEHQSLAGRMTLLDDMRETIGAALKSLGYSINTRDEKQLNEAQQVLLKWKANIAKFDNEGYKAGLDSGEFLLVHGYSGDLFQVAQENSKVQLLIPQQGVTMSCDEMVIPKTTKQRALAHAFINFLLDPPMAAENMEWMGYLCPNLEALKKVSPEFLQNPAITIPVEIKAKCEVIQDLGADLAKYTRVWDAVKK</sequence>
<name>A0A7W7YLF3_9BACT</name>
<feature type="chain" id="PRO_5031020216" evidence="6">
    <location>
        <begin position="18"/>
        <end position="336"/>
    </location>
</feature>
<dbReference type="PANTHER" id="PTHR30222:SF17">
    <property type="entry name" value="SPERMIDINE_PUTRESCINE-BINDING PERIPLASMIC PROTEIN"/>
    <property type="match status" value="1"/>
</dbReference>
<evidence type="ECO:0000256" key="2">
    <source>
        <dbReference type="ARBA" id="ARBA00022448"/>
    </source>
</evidence>
<dbReference type="PANTHER" id="PTHR30222">
    <property type="entry name" value="SPERMIDINE/PUTRESCINE-BINDING PERIPLASMIC PROTEIN"/>
    <property type="match status" value="1"/>
</dbReference>
<organism evidence="7 8">
    <name type="scientific">Prosthecobacter dejongeii</name>
    <dbReference type="NCBI Taxonomy" id="48465"/>
    <lineage>
        <taxon>Bacteria</taxon>
        <taxon>Pseudomonadati</taxon>
        <taxon>Verrucomicrobiota</taxon>
        <taxon>Verrucomicrobiia</taxon>
        <taxon>Verrucomicrobiales</taxon>
        <taxon>Verrucomicrobiaceae</taxon>
        <taxon>Prosthecobacter</taxon>
    </lineage>
</organism>
<dbReference type="GO" id="GO:0019808">
    <property type="term" value="F:polyamine binding"/>
    <property type="evidence" value="ECO:0007669"/>
    <property type="project" value="InterPro"/>
</dbReference>
<dbReference type="AlphaFoldDB" id="A0A7W7YLF3"/>
<evidence type="ECO:0000256" key="6">
    <source>
        <dbReference type="SAM" id="SignalP"/>
    </source>
</evidence>
<evidence type="ECO:0000256" key="3">
    <source>
        <dbReference type="ARBA" id="ARBA00022729"/>
    </source>
</evidence>
<dbReference type="CDD" id="cd13590">
    <property type="entry name" value="PBP2_PotD_PotF_like"/>
    <property type="match status" value="1"/>
</dbReference>